<dbReference type="InParanoid" id="A0A6P7FXE0"/>
<dbReference type="PROSITE" id="PS01209">
    <property type="entry name" value="LDLRA_1"/>
    <property type="match status" value="1"/>
</dbReference>
<evidence type="ECO:0000259" key="6">
    <source>
        <dbReference type="PROSITE" id="PS01180"/>
    </source>
</evidence>
<organism evidence="7">
    <name type="scientific">Diabrotica virgifera virgifera</name>
    <name type="common">western corn rootworm</name>
    <dbReference type="NCBI Taxonomy" id="50390"/>
    <lineage>
        <taxon>Eukaryota</taxon>
        <taxon>Metazoa</taxon>
        <taxon>Ecdysozoa</taxon>
        <taxon>Arthropoda</taxon>
        <taxon>Hexapoda</taxon>
        <taxon>Insecta</taxon>
        <taxon>Pterygota</taxon>
        <taxon>Neoptera</taxon>
        <taxon>Endopterygota</taxon>
        <taxon>Coleoptera</taxon>
        <taxon>Polyphaga</taxon>
        <taxon>Cucujiformia</taxon>
        <taxon>Chrysomeloidea</taxon>
        <taxon>Chrysomelidae</taxon>
        <taxon>Galerucinae</taxon>
        <taxon>Diabroticina</taxon>
        <taxon>Diabroticites</taxon>
        <taxon>Diabrotica</taxon>
    </lineage>
</organism>
<accession>A0A6P7FXE0</accession>
<dbReference type="SMART" id="SM00192">
    <property type="entry name" value="LDLa"/>
    <property type="match status" value="1"/>
</dbReference>
<keyword evidence="4" id="KW-0472">Membrane</keyword>
<dbReference type="RefSeq" id="XP_028137240.1">
    <property type="nucleotide sequence ID" value="XM_028281439.1"/>
</dbReference>
<dbReference type="PROSITE" id="PS01180">
    <property type="entry name" value="CUB"/>
    <property type="match status" value="1"/>
</dbReference>
<protein>
    <submittedName>
        <fullName evidence="7">Uncharacterized protein LOC114331787 isoform X1</fullName>
    </submittedName>
</protein>
<evidence type="ECO:0000313" key="7">
    <source>
        <dbReference type="RefSeq" id="XP_028137240.1"/>
    </source>
</evidence>
<dbReference type="PANTHER" id="PTHR24652:SF67">
    <property type="entry name" value="LOW-DENSITY LIPOPROTEIN RECEPTOR CLASS A DOMAIN-CONTAINING PROTEIN 2"/>
    <property type="match status" value="1"/>
</dbReference>
<dbReference type="Gene3D" id="4.10.400.10">
    <property type="entry name" value="Low-density Lipoprotein Receptor"/>
    <property type="match status" value="1"/>
</dbReference>
<dbReference type="SUPFAM" id="SSF57424">
    <property type="entry name" value="LDL receptor-like module"/>
    <property type="match status" value="1"/>
</dbReference>
<feature type="disulfide bond" evidence="2">
    <location>
        <begin position="425"/>
        <end position="443"/>
    </location>
</feature>
<feature type="region of interest" description="Disordered" evidence="3">
    <location>
        <begin position="666"/>
        <end position="685"/>
    </location>
</feature>
<dbReference type="InterPro" id="IPR000859">
    <property type="entry name" value="CUB_dom"/>
</dbReference>
<feature type="chain" id="PRO_5027604728" evidence="5">
    <location>
        <begin position="18"/>
        <end position="773"/>
    </location>
</feature>
<feature type="signal peptide" evidence="5">
    <location>
        <begin position="1"/>
        <end position="17"/>
    </location>
</feature>
<dbReference type="PROSITE" id="PS50068">
    <property type="entry name" value="LDLRA_2"/>
    <property type="match status" value="1"/>
</dbReference>
<evidence type="ECO:0000256" key="1">
    <source>
        <dbReference type="ARBA" id="ARBA00023157"/>
    </source>
</evidence>
<keyword evidence="1 2" id="KW-1015">Disulfide bond</keyword>
<dbReference type="AlphaFoldDB" id="A0A6P7FXE0"/>
<dbReference type="SMART" id="SM00042">
    <property type="entry name" value="CUB"/>
    <property type="match status" value="1"/>
</dbReference>
<evidence type="ECO:0000256" key="4">
    <source>
        <dbReference type="SAM" id="Phobius"/>
    </source>
</evidence>
<dbReference type="Pfam" id="PF00057">
    <property type="entry name" value="Ldl_recept_a"/>
    <property type="match status" value="1"/>
</dbReference>
<dbReference type="CDD" id="cd00112">
    <property type="entry name" value="LDLa"/>
    <property type="match status" value="1"/>
</dbReference>
<evidence type="ECO:0000256" key="2">
    <source>
        <dbReference type="PROSITE-ProRule" id="PRU00124"/>
    </source>
</evidence>
<dbReference type="InterPro" id="IPR002172">
    <property type="entry name" value="LDrepeatLR_classA_rpt"/>
</dbReference>
<feature type="compositionally biased region" description="Polar residues" evidence="3">
    <location>
        <begin position="666"/>
        <end position="683"/>
    </location>
</feature>
<dbReference type="InterPro" id="IPR035914">
    <property type="entry name" value="Sperma_CUB_dom_sf"/>
</dbReference>
<evidence type="ECO:0000256" key="3">
    <source>
        <dbReference type="SAM" id="MobiDB-lite"/>
    </source>
</evidence>
<sequence>MNLVNFLLFVIPIFVSCTKSLLNDICGKNNGKRFYLEPGESGTLLAEYKNNVLVQNKNVSLYNKCTVEFITCPSCIVDIQFRYLNISRNCGKASVFDTCGCDYVWIYEPPIDDASGEQFCGRFIKSNTSNLTYISKTRTVAFTFVYNNEYGHAFTLDYFTKRNRFVLQGYPTASNMNNASQFISSPFFPHLYPMDLSVEYVINCETMESCRISLLFTDFLVDPSSIIEFFDWTGQRIHVISGNVFRPPVIISNGPSLVVRFYANGASHLGFKASYSFILGNIEDSAFKPHIGCGGNVNNLGGGITMMNMVTEGTTLFDCVWIVKPPESLRHRKTHLYVKVATFLDFAGTTELTIKQGITSNQPSVEALRNPMAHYGTSKQVEHVVPINQGFYIRLRGMFTSKSNLAIIYAAFNYKDCFGGSEFLCHNMRCISILLNCDGFDHCGDDSDESNCFQDPKDHREFSKIPNFLFPKMEPYSDITTATFVFLICSFGLIGIILAMALLLYRVNMRAQHQRQIQDHIETIHAILEEGVGEVEEEIIVPDEPPDYEPPPEYNELLKMKFFKNFGEIKMHQKRCPSCNLCNKSGRETRSVNDINNLVPGESLQSHASSSTTQTCCISPSVPIPDSPPPAYDNLPTFNMENEVVNVIVEDVLNDGISQAGQSIMSTETNTNQPEENSPSASGDNAAAKYFENLPKLSTQFLNEIKRGFRHCKKVNFLRNTRKVVSCSEENLVRYCSDSELIFSSRGNISYWTSRADGFRFRKSYSSSALSTV</sequence>
<dbReference type="SUPFAM" id="SSF49854">
    <property type="entry name" value="Spermadhesin, CUB domain"/>
    <property type="match status" value="2"/>
</dbReference>
<keyword evidence="4" id="KW-1133">Transmembrane helix</keyword>
<dbReference type="FunCoup" id="A0A6P7FXE0">
    <property type="interactions" value="16"/>
</dbReference>
<feature type="transmembrane region" description="Helical" evidence="4">
    <location>
        <begin position="484"/>
        <end position="505"/>
    </location>
</feature>
<proteinExistence type="predicted"/>
<gene>
    <name evidence="7" type="primary">LOC114331787</name>
</gene>
<keyword evidence="4" id="KW-0812">Transmembrane</keyword>
<reference evidence="7" key="1">
    <citation type="submission" date="2025-08" db="UniProtKB">
        <authorList>
            <consortium name="RefSeq"/>
        </authorList>
    </citation>
    <scope>IDENTIFICATION</scope>
    <source>
        <tissue evidence="7">Whole insect</tissue>
    </source>
</reference>
<evidence type="ECO:0000256" key="5">
    <source>
        <dbReference type="SAM" id="SignalP"/>
    </source>
</evidence>
<dbReference type="InterPro" id="IPR023415">
    <property type="entry name" value="LDLR_class-A_CS"/>
</dbReference>
<comment type="caution">
    <text evidence="2">Lacks conserved residue(s) required for the propagation of feature annotation.</text>
</comment>
<dbReference type="InterPro" id="IPR042333">
    <property type="entry name" value="LRAD2/Mig-13-like"/>
</dbReference>
<name>A0A6P7FXE0_DIAVI</name>
<keyword evidence="5" id="KW-0732">Signal</keyword>
<feature type="disulfide bond" evidence="2">
    <location>
        <begin position="437"/>
        <end position="452"/>
    </location>
</feature>
<dbReference type="CDD" id="cd00041">
    <property type="entry name" value="CUB"/>
    <property type="match status" value="1"/>
</dbReference>
<dbReference type="Gene3D" id="2.60.120.290">
    <property type="entry name" value="Spermadhesin, CUB domain"/>
    <property type="match status" value="2"/>
</dbReference>
<dbReference type="InterPro" id="IPR036055">
    <property type="entry name" value="LDL_receptor-like_sf"/>
</dbReference>
<feature type="domain" description="CUB" evidence="6">
    <location>
        <begin position="172"/>
        <end position="278"/>
    </location>
</feature>
<dbReference type="PANTHER" id="PTHR24652">
    <property type="entry name" value="LOW-DENSITY LIPOPROTEIN RECEPTOR CLASS A DOMAIN-CONTAINING PROTEIN 2"/>
    <property type="match status" value="1"/>
</dbReference>